<name>A0A9D9DTV2_9BACT</name>
<dbReference type="Pfam" id="PF00593">
    <property type="entry name" value="TonB_dep_Rec_b-barrel"/>
    <property type="match status" value="1"/>
</dbReference>
<comment type="subcellular location">
    <subcellularLocation>
        <location evidence="1 10">Cell outer membrane</location>
        <topology evidence="1 10">Multi-pass membrane protein</topology>
    </subcellularLocation>
</comment>
<evidence type="ECO:0000313" key="15">
    <source>
        <dbReference type="Proteomes" id="UP000823612"/>
    </source>
</evidence>
<keyword evidence="8 14" id="KW-0675">Receptor</keyword>
<proteinExistence type="inferred from homology"/>
<keyword evidence="3 10" id="KW-1134">Transmembrane beta strand</keyword>
<dbReference type="InterPro" id="IPR039426">
    <property type="entry name" value="TonB-dep_rcpt-like"/>
</dbReference>
<keyword evidence="5" id="KW-0732">Signal</keyword>
<dbReference type="InterPro" id="IPR000531">
    <property type="entry name" value="Beta-barrel_TonB"/>
</dbReference>
<evidence type="ECO:0000256" key="1">
    <source>
        <dbReference type="ARBA" id="ARBA00004571"/>
    </source>
</evidence>
<evidence type="ECO:0000256" key="9">
    <source>
        <dbReference type="ARBA" id="ARBA00023237"/>
    </source>
</evidence>
<dbReference type="GO" id="GO:0044718">
    <property type="term" value="P:siderophore transmembrane transport"/>
    <property type="evidence" value="ECO:0007669"/>
    <property type="project" value="TreeGrafter"/>
</dbReference>
<dbReference type="InterPro" id="IPR012910">
    <property type="entry name" value="Plug_dom"/>
</dbReference>
<dbReference type="InterPro" id="IPR037066">
    <property type="entry name" value="Plug_dom_sf"/>
</dbReference>
<dbReference type="InterPro" id="IPR036942">
    <property type="entry name" value="Beta-barrel_TonB_sf"/>
</dbReference>
<dbReference type="PANTHER" id="PTHR30069">
    <property type="entry name" value="TONB-DEPENDENT OUTER MEMBRANE RECEPTOR"/>
    <property type="match status" value="1"/>
</dbReference>
<evidence type="ECO:0000256" key="5">
    <source>
        <dbReference type="ARBA" id="ARBA00022729"/>
    </source>
</evidence>
<protein>
    <submittedName>
        <fullName evidence="14">TonB-dependent receptor</fullName>
    </submittedName>
</protein>
<feature type="domain" description="TonB-dependent receptor-like beta-barrel" evidence="12">
    <location>
        <begin position="390"/>
        <end position="827"/>
    </location>
</feature>
<dbReference type="GO" id="GO:0015344">
    <property type="term" value="F:siderophore uptake transmembrane transporter activity"/>
    <property type="evidence" value="ECO:0007669"/>
    <property type="project" value="TreeGrafter"/>
</dbReference>
<evidence type="ECO:0000256" key="4">
    <source>
        <dbReference type="ARBA" id="ARBA00022692"/>
    </source>
</evidence>
<evidence type="ECO:0000313" key="14">
    <source>
        <dbReference type="EMBL" id="MBO8433541.1"/>
    </source>
</evidence>
<dbReference type="Gene3D" id="2.40.170.20">
    <property type="entry name" value="TonB-dependent receptor, beta-barrel domain"/>
    <property type="match status" value="1"/>
</dbReference>
<feature type="domain" description="TonB-dependent receptor plug" evidence="13">
    <location>
        <begin position="182"/>
        <end position="283"/>
    </location>
</feature>
<evidence type="ECO:0000256" key="10">
    <source>
        <dbReference type="PROSITE-ProRule" id="PRU01360"/>
    </source>
</evidence>
<dbReference type="EMBL" id="JADIMZ010000147">
    <property type="protein sequence ID" value="MBO8433541.1"/>
    <property type="molecule type" value="Genomic_DNA"/>
</dbReference>
<reference evidence="14" key="1">
    <citation type="submission" date="2020-10" db="EMBL/GenBank/DDBJ databases">
        <authorList>
            <person name="Gilroy R."/>
        </authorList>
    </citation>
    <scope>NUCLEOTIDE SEQUENCE</scope>
    <source>
        <strain evidence="14">2889</strain>
    </source>
</reference>
<dbReference type="Pfam" id="PF13715">
    <property type="entry name" value="CarbopepD_reg_2"/>
    <property type="match status" value="1"/>
</dbReference>
<gene>
    <name evidence="14" type="ORF">IAB08_09680</name>
</gene>
<keyword evidence="9 10" id="KW-0998">Cell outer membrane</keyword>
<dbReference type="SUPFAM" id="SSF49464">
    <property type="entry name" value="Carboxypeptidase regulatory domain-like"/>
    <property type="match status" value="1"/>
</dbReference>
<accession>A0A9D9DTV2</accession>
<evidence type="ECO:0000256" key="7">
    <source>
        <dbReference type="ARBA" id="ARBA00023136"/>
    </source>
</evidence>
<keyword evidence="2 10" id="KW-0813">Transport</keyword>
<evidence type="ECO:0000256" key="3">
    <source>
        <dbReference type="ARBA" id="ARBA00022452"/>
    </source>
</evidence>
<evidence type="ECO:0000259" key="13">
    <source>
        <dbReference type="Pfam" id="PF07715"/>
    </source>
</evidence>
<evidence type="ECO:0000256" key="11">
    <source>
        <dbReference type="RuleBase" id="RU003357"/>
    </source>
</evidence>
<dbReference type="InterPro" id="IPR008969">
    <property type="entry name" value="CarboxyPept-like_regulatory"/>
</dbReference>
<comment type="similarity">
    <text evidence="10 11">Belongs to the TonB-dependent receptor family.</text>
</comment>
<dbReference type="Proteomes" id="UP000823612">
    <property type="component" value="Unassembled WGS sequence"/>
</dbReference>
<dbReference type="PANTHER" id="PTHR30069:SF29">
    <property type="entry name" value="HEMOGLOBIN AND HEMOGLOBIN-HAPTOGLOBIN-BINDING PROTEIN 1-RELATED"/>
    <property type="match status" value="1"/>
</dbReference>
<keyword evidence="4 10" id="KW-0812">Transmembrane</keyword>
<dbReference type="Pfam" id="PF07715">
    <property type="entry name" value="Plug"/>
    <property type="match status" value="1"/>
</dbReference>
<dbReference type="SUPFAM" id="SSF56935">
    <property type="entry name" value="Porins"/>
    <property type="match status" value="1"/>
</dbReference>
<dbReference type="AlphaFoldDB" id="A0A9D9DTV2"/>
<evidence type="ECO:0000259" key="12">
    <source>
        <dbReference type="Pfam" id="PF00593"/>
    </source>
</evidence>
<evidence type="ECO:0000256" key="8">
    <source>
        <dbReference type="ARBA" id="ARBA00023170"/>
    </source>
</evidence>
<dbReference type="PROSITE" id="PS52016">
    <property type="entry name" value="TONB_DEPENDENT_REC_3"/>
    <property type="match status" value="1"/>
</dbReference>
<comment type="caution">
    <text evidence="14">The sequence shown here is derived from an EMBL/GenBank/DDBJ whole genome shotgun (WGS) entry which is preliminary data.</text>
</comment>
<dbReference type="Gene3D" id="2.60.40.1120">
    <property type="entry name" value="Carboxypeptidase-like, regulatory domain"/>
    <property type="match status" value="1"/>
</dbReference>
<dbReference type="GO" id="GO:0009279">
    <property type="term" value="C:cell outer membrane"/>
    <property type="evidence" value="ECO:0007669"/>
    <property type="project" value="UniProtKB-SubCell"/>
</dbReference>
<evidence type="ECO:0000256" key="2">
    <source>
        <dbReference type="ARBA" id="ARBA00022448"/>
    </source>
</evidence>
<keyword evidence="7 10" id="KW-0472">Membrane</keyword>
<dbReference type="Gene3D" id="2.170.130.10">
    <property type="entry name" value="TonB-dependent receptor, plug domain"/>
    <property type="match status" value="1"/>
</dbReference>
<sequence length="856" mass="96873">MIFQSCHTHLDPVCPSPPQRQRSLRNAEAPPAGLPSVSIPLSGQRHSFSIPKYFLFPLFLFLLSSLPLIAQQNTLNQKNTGIISGKVFSEEAGGKQPVFYATAHLKNTAYGATTNEEGIFQIQAPAGTYTLVVSLIGYESVEKEIHLKAGERIKQHITLRTKAEMLNEVVISSNGVSRTRRSAFNTVAVDTRDLQNSTRNLSDALAKAPGLKVRESGGVGSDMQFSLDGFSGKHVKVFIDGIPQEGVGSSFGLNNIPVNFAERIEVYKGVVPVQFGTDAIGGVINIITKKKRNRWFVDAAYSYGSFNTHKSHLNFGQTLKNGFTYEINAFQNYSDNNYQVDVNPEIFTFHEDGSVSTYIDNSEKVRVKRFHDTYHNEAVVAKFGVVDKPWADRLMFGMTFSHMYQDIQTGVRQNTVYGEKFRRGYSLMPSLEYSKRNLFTKGLDLVVSLNYNRNATTNVDTSSYHYNWFGERYKMNTSGEQSRQLSRADNDNLNGTLGLNYRLGKMHMFSLNHVFNAFHRQNTSFLSEDPVIDPIAKVTRKNITGLSYRLMPSRKWNLSVFGKFYHQYISGPIAEDETQSNYIEHSRNVSSFGYGAAGTYFIMEGLQAKLSYEKACRLPTIEEMFGNEDLEMGQVSLRPENSHNLNFNLSYNRKFGKHGLYLEGSFVYRNTRDYIQRNISDLSGGKEAATYVNYGKVETIGYNLSARYSFSKWFSLGGNLSHMNVRDRQKTMIGTTTPNLAYGARMPNVPYLFADADFTFYWRDLGKKGNVLSVTYDNQYLHSFSYYSEIIGSSSTEYIVPDQFSHNISIAYSIGNGRYNFSFECRNFTNEDLYDNFSLQKAGRAFYGKIRVHFGN</sequence>
<keyword evidence="6 11" id="KW-0798">TonB box</keyword>
<organism evidence="14 15">
    <name type="scientific">Candidatus Pullibacteroides excrementavium</name>
    <dbReference type="NCBI Taxonomy" id="2840905"/>
    <lineage>
        <taxon>Bacteria</taxon>
        <taxon>Pseudomonadati</taxon>
        <taxon>Bacteroidota</taxon>
        <taxon>Bacteroidia</taxon>
        <taxon>Bacteroidales</taxon>
        <taxon>Candidatus Pullibacteroides</taxon>
    </lineage>
</organism>
<evidence type="ECO:0000256" key="6">
    <source>
        <dbReference type="ARBA" id="ARBA00023077"/>
    </source>
</evidence>
<reference evidence="14" key="2">
    <citation type="journal article" date="2021" name="PeerJ">
        <title>Extensive microbial diversity within the chicken gut microbiome revealed by metagenomics and culture.</title>
        <authorList>
            <person name="Gilroy R."/>
            <person name="Ravi A."/>
            <person name="Getino M."/>
            <person name="Pursley I."/>
            <person name="Horton D.L."/>
            <person name="Alikhan N.F."/>
            <person name="Baker D."/>
            <person name="Gharbi K."/>
            <person name="Hall N."/>
            <person name="Watson M."/>
            <person name="Adriaenssens E.M."/>
            <person name="Foster-Nyarko E."/>
            <person name="Jarju S."/>
            <person name="Secka A."/>
            <person name="Antonio M."/>
            <person name="Oren A."/>
            <person name="Chaudhuri R.R."/>
            <person name="La Ragione R."/>
            <person name="Hildebrand F."/>
            <person name="Pallen M.J."/>
        </authorList>
    </citation>
    <scope>NUCLEOTIDE SEQUENCE</scope>
    <source>
        <strain evidence="14">2889</strain>
    </source>
</reference>